<evidence type="ECO:0000313" key="10">
    <source>
        <dbReference type="Proteomes" id="UP001443914"/>
    </source>
</evidence>
<dbReference type="Proteomes" id="UP001443914">
    <property type="component" value="Unassembled WGS sequence"/>
</dbReference>
<dbReference type="GO" id="GO:0016020">
    <property type="term" value="C:membrane"/>
    <property type="evidence" value="ECO:0007669"/>
    <property type="project" value="UniProtKB-SubCell"/>
</dbReference>
<dbReference type="Gene3D" id="1.20.5.340">
    <property type="match status" value="1"/>
</dbReference>
<sequence>MAASSAYKRLHNLGAKSILKSKKLKEFFVSNAVNHANFASYFRSHSSLSQNSRYGSRYINTKHMCQLVNSNDKRMFIVDTYALVRSLEAQGFPPKQAEVLTGAITKVLNDSLESVAYFFVTKPEMHSYEVTRESSLATFKTEIQSSQEHHFSLLQRETEKLQDHIEKLRCELKYAVDKVTAGQKLDLNLERGRIRDELHNQSTETSKLTNKLDKEIHALRAQLESQKAEVLKYCTGTLVAISAVGIAMARILLMP</sequence>
<keyword evidence="7 8" id="KW-0472">Membrane</keyword>
<keyword evidence="3 8" id="KW-0812">Transmembrane</keyword>
<evidence type="ECO:0000256" key="4">
    <source>
        <dbReference type="ARBA" id="ARBA00022989"/>
    </source>
</evidence>
<evidence type="ECO:0000256" key="1">
    <source>
        <dbReference type="ARBA" id="ARBA00004173"/>
    </source>
</evidence>
<keyword evidence="10" id="KW-1185">Reference proteome</keyword>
<dbReference type="AlphaFoldDB" id="A0AAW1K6K7"/>
<evidence type="ECO:0000256" key="3">
    <source>
        <dbReference type="ARBA" id="ARBA00022692"/>
    </source>
</evidence>
<proteinExistence type="predicted"/>
<feature type="transmembrane region" description="Helical" evidence="8">
    <location>
        <begin position="230"/>
        <end position="253"/>
    </location>
</feature>
<dbReference type="PANTHER" id="PTHR14360:SF1">
    <property type="entry name" value="PROTEIN FMP32, MITOCHONDRIAL"/>
    <property type="match status" value="1"/>
</dbReference>
<evidence type="ECO:0000256" key="2">
    <source>
        <dbReference type="ARBA" id="ARBA00004370"/>
    </source>
</evidence>
<gene>
    <name evidence="9" type="ORF">RND81_06G015300</name>
</gene>
<accession>A0AAW1K6K7</accession>
<organism evidence="9 10">
    <name type="scientific">Saponaria officinalis</name>
    <name type="common">Common soapwort</name>
    <name type="synonym">Lychnis saponaria</name>
    <dbReference type="NCBI Taxonomy" id="3572"/>
    <lineage>
        <taxon>Eukaryota</taxon>
        <taxon>Viridiplantae</taxon>
        <taxon>Streptophyta</taxon>
        <taxon>Embryophyta</taxon>
        <taxon>Tracheophyta</taxon>
        <taxon>Spermatophyta</taxon>
        <taxon>Magnoliopsida</taxon>
        <taxon>eudicotyledons</taxon>
        <taxon>Gunneridae</taxon>
        <taxon>Pentapetalae</taxon>
        <taxon>Caryophyllales</taxon>
        <taxon>Caryophyllaceae</taxon>
        <taxon>Caryophylleae</taxon>
        <taxon>Saponaria</taxon>
    </lineage>
</organism>
<evidence type="ECO:0000256" key="7">
    <source>
        <dbReference type="ARBA" id="ARBA00023136"/>
    </source>
</evidence>
<protein>
    <submittedName>
        <fullName evidence="9">Uncharacterized protein</fullName>
    </submittedName>
</protein>
<dbReference type="EMBL" id="JBDFQZ010000006">
    <property type="protein sequence ID" value="KAK9713257.1"/>
    <property type="molecule type" value="Genomic_DNA"/>
</dbReference>
<evidence type="ECO:0000256" key="5">
    <source>
        <dbReference type="ARBA" id="ARBA00023054"/>
    </source>
</evidence>
<name>A0AAW1K6K7_SAPOF</name>
<reference evidence="9" key="1">
    <citation type="submission" date="2024-03" db="EMBL/GenBank/DDBJ databases">
        <title>WGS assembly of Saponaria officinalis var. Norfolk2.</title>
        <authorList>
            <person name="Jenkins J."/>
            <person name="Shu S."/>
            <person name="Grimwood J."/>
            <person name="Barry K."/>
            <person name="Goodstein D."/>
            <person name="Schmutz J."/>
            <person name="Leebens-Mack J."/>
            <person name="Osbourn A."/>
        </authorList>
    </citation>
    <scope>NUCLEOTIDE SEQUENCE [LARGE SCALE GENOMIC DNA]</scope>
    <source>
        <strain evidence="9">JIC</strain>
    </source>
</reference>
<evidence type="ECO:0000313" key="9">
    <source>
        <dbReference type="EMBL" id="KAK9713257.1"/>
    </source>
</evidence>
<comment type="caution">
    <text evidence="9">The sequence shown here is derived from an EMBL/GenBank/DDBJ whole genome shotgun (WGS) entry which is preliminary data.</text>
</comment>
<dbReference type="PANTHER" id="PTHR14360">
    <property type="entry name" value="PROTEIN FMP32, MITOCHONDRIAL"/>
    <property type="match status" value="1"/>
</dbReference>
<dbReference type="Pfam" id="PF07798">
    <property type="entry name" value="CCDC90-like"/>
    <property type="match status" value="1"/>
</dbReference>
<dbReference type="GO" id="GO:0005739">
    <property type="term" value="C:mitochondrion"/>
    <property type="evidence" value="ECO:0007669"/>
    <property type="project" value="UniProtKB-SubCell"/>
</dbReference>
<keyword evidence="6" id="KW-0496">Mitochondrion</keyword>
<dbReference type="InterPro" id="IPR024461">
    <property type="entry name" value="CCDC90-like"/>
</dbReference>
<keyword evidence="4 8" id="KW-1133">Transmembrane helix</keyword>
<evidence type="ECO:0000256" key="6">
    <source>
        <dbReference type="ARBA" id="ARBA00023128"/>
    </source>
</evidence>
<dbReference type="FunFam" id="1.20.5.340:FF:000029">
    <property type="entry name" value="Coiled-coil domain-containing protein 90-like"/>
    <property type="match status" value="1"/>
</dbReference>
<evidence type="ECO:0000256" key="8">
    <source>
        <dbReference type="SAM" id="Phobius"/>
    </source>
</evidence>
<keyword evidence="5" id="KW-0175">Coiled coil</keyword>
<comment type="subcellular location">
    <subcellularLocation>
        <location evidence="2">Membrane</location>
    </subcellularLocation>
    <subcellularLocation>
        <location evidence="1">Mitochondrion</location>
    </subcellularLocation>
</comment>